<reference evidence="3" key="1">
    <citation type="submission" date="2017-06" db="EMBL/GenBank/DDBJ databases">
        <authorList>
            <person name="Varghese N."/>
            <person name="Submissions S."/>
        </authorList>
    </citation>
    <scope>NUCLEOTIDE SEQUENCE [LARGE SCALE GENOMIC DNA]</scope>
    <source>
        <strain evidence="3">DSM 137</strain>
    </source>
</reference>
<dbReference type="Proteomes" id="UP000198418">
    <property type="component" value="Unassembled WGS sequence"/>
</dbReference>
<evidence type="ECO:0000313" key="2">
    <source>
        <dbReference type="EMBL" id="SNB52271.1"/>
    </source>
</evidence>
<accession>A0A212PYT0</accession>
<gene>
    <name evidence="2" type="ORF">SAMN06265338_101219</name>
</gene>
<evidence type="ECO:0000313" key="3">
    <source>
        <dbReference type="Proteomes" id="UP000198418"/>
    </source>
</evidence>
<proteinExistence type="predicted"/>
<dbReference type="AlphaFoldDB" id="A0A212PYT0"/>
<protein>
    <submittedName>
        <fullName evidence="2">Uncharacterized protein</fullName>
    </submittedName>
</protein>
<name>A0A212PYT0_RHOAC</name>
<organism evidence="2 3">
    <name type="scientific">Rhodoblastus acidophilus</name>
    <name type="common">Rhodopseudomonas acidophila</name>
    <dbReference type="NCBI Taxonomy" id="1074"/>
    <lineage>
        <taxon>Bacteria</taxon>
        <taxon>Pseudomonadati</taxon>
        <taxon>Pseudomonadota</taxon>
        <taxon>Alphaproteobacteria</taxon>
        <taxon>Hyphomicrobiales</taxon>
        <taxon>Rhodoblastaceae</taxon>
        <taxon>Rhodoblastus</taxon>
    </lineage>
</organism>
<feature type="region of interest" description="Disordered" evidence="1">
    <location>
        <begin position="1"/>
        <end position="29"/>
    </location>
</feature>
<keyword evidence="3" id="KW-1185">Reference proteome</keyword>
<dbReference type="EMBL" id="FYDG01000001">
    <property type="protein sequence ID" value="SNB52271.1"/>
    <property type="molecule type" value="Genomic_DNA"/>
</dbReference>
<evidence type="ECO:0000256" key="1">
    <source>
        <dbReference type="SAM" id="MobiDB-lite"/>
    </source>
</evidence>
<sequence>MLHKPVGANELRRMLFSLPPRGDSPPQSA</sequence>